<feature type="transmembrane region" description="Helical" evidence="1">
    <location>
        <begin position="274"/>
        <end position="292"/>
    </location>
</feature>
<dbReference type="KEGG" id="uam:UABAM_04851"/>
<protein>
    <submittedName>
        <fullName evidence="2">Uncharacterized protein</fullName>
    </submittedName>
</protein>
<dbReference type="RefSeq" id="WP_151970521.1">
    <property type="nucleotide sequence ID" value="NZ_AP019860.1"/>
</dbReference>
<keyword evidence="1" id="KW-0812">Transmembrane</keyword>
<organism evidence="2 3">
    <name type="scientific">Uabimicrobium amorphum</name>
    <dbReference type="NCBI Taxonomy" id="2596890"/>
    <lineage>
        <taxon>Bacteria</taxon>
        <taxon>Pseudomonadati</taxon>
        <taxon>Planctomycetota</taxon>
        <taxon>Candidatus Uabimicrobiia</taxon>
        <taxon>Candidatus Uabimicrobiales</taxon>
        <taxon>Candidatus Uabimicrobiaceae</taxon>
        <taxon>Candidatus Uabimicrobium</taxon>
    </lineage>
</organism>
<dbReference type="InterPro" id="IPR011852">
    <property type="entry name" value="TRAP_TAXI"/>
</dbReference>
<gene>
    <name evidence="2" type="ORF">UABAM_04851</name>
</gene>
<dbReference type="AlphaFoldDB" id="A0A5S9F549"/>
<accession>A0A5S9F549</accession>
<proteinExistence type="predicted"/>
<keyword evidence="1" id="KW-0472">Membrane</keyword>
<name>A0A5S9F549_UABAM</name>
<evidence type="ECO:0000313" key="2">
    <source>
        <dbReference type="EMBL" id="BBM86465.1"/>
    </source>
</evidence>
<dbReference type="EMBL" id="AP019860">
    <property type="protein sequence ID" value="BBM86465.1"/>
    <property type="molecule type" value="Genomic_DNA"/>
</dbReference>
<keyword evidence="1" id="KW-1133">Transmembrane helix</keyword>
<sequence length="300" mass="33968">MAGKAQQAIHKVFRGRRLKLERCASPSEMVISGKARIALVGAESFFDIDRVVQNRKTLLEAVAPVGYKMCHILMRSNHKYESFTEVRSIGTVQEKTGSHTMTRILVKAFQLEEKATITSGSLEEQMKNLQEEKVDCVVLLIPQRHAQLTKLLEQHPCTLFALDEWKKMNFQFRFPFLRLSRIPANTYKNQSFPVETLSSQVVLAGPHNNKEFLGNAGPVTAMYSKAQPLSDLSVIQLNEQLRNNENVDPILPKAKVLQTQNDKKKTSLTSYESSLANLFVIIAIIYLIYLFIKEETVAAE</sequence>
<dbReference type="Gene3D" id="3.40.190.10">
    <property type="entry name" value="Periplasmic binding protein-like II"/>
    <property type="match status" value="1"/>
</dbReference>
<evidence type="ECO:0000256" key="1">
    <source>
        <dbReference type="SAM" id="Phobius"/>
    </source>
</evidence>
<dbReference type="Proteomes" id="UP000326354">
    <property type="component" value="Chromosome"/>
</dbReference>
<dbReference type="Pfam" id="PF16868">
    <property type="entry name" value="NMT1_3"/>
    <property type="match status" value="1"/>
</dbReference>
<dbReference type="SUPFAM" id="SSF53850">
    <property type="entry name" value="Periplasmic binding protein-like II"/>
    <property type="match status" value="1"/>
</dbReference>
<keyword evidence="3" id="KW-1185">Reference proteome</keyword>
<evidence type="ECO:0000313" key="3">
    <source>
        <dbReference type="Proteomes" id="UP000326354"/>
    </source>
</evidence>
<reference evidence="2 3" key="1">
    <citation type="submission" date="2019-08" db="EMBL/GenBank/DDBJ databases">
        <title>Complete genome sequence of Candidatus Uab amorphum.</title>
        <authorList>
            <person name="Shiratori T."/>
            <person name="Suzuki S."/>
            <person name="Kakizawa Y."/>
            <person name="Ishida K."/>
        </authorList>
    </citation>
    <scope>NUCLEOTIDE SEQUENCE [LARGE SCALE GENOMIC DNA]</scope>
    <source>
        <strain evidence="2 3">SRT547</strain>
    </source>
</reference>